<proteinExistence type="predicted"/>
<dbReference type="AlphaFoldDB" id="A0A1B0CK95"/>
<dbReference type="PANTHER" id="PTHR28664">
    <property type="entry name" value="TIGHT JUNCTION-ASSOCIATED PROTEIN 1"/>
    <property type="match status" value="1"/>
</dbReference>
<feature type="region of interest" description="Disordered" evidence="5">
    <location>
        <begin position="959"/>
        <end position="980"/>
    </location>
</feature>
<evidence type="ECO:0000256" key="6">
    <source>
        <dbReference type="SAM" id="SignalP"/>
    </source>
</evidence>
<keyword evidence="3" id="KW-0472">Membrane</keyword>
<keyword evidence="6" id="KW-0732">Signal</keyword>
<keyword evidence="2" id="KW-0597">Phosphoprotein</keyword>
<feature type="region of interest" description="Disordered" evidence="5">
    <location>
        <begin position="28"/>
        <end position="78"/>
    </location>
</feature>
<accession>A0A1B0CK95</accession>
<evidence type="ECO:0000256" key="3">
    <source>
        <dbReference type="ARBA" id="ARBA00023136"/>
    </source>
</evidence>
<evidence type="ECO:0000313" key="8">
    <source>
        <dbReference type="Proteomes" id="UP000092461"/>
    </source>
</evidence>
<feature type="compositionally biased region" description="Low complexity" evidence="5">
    <location>
        <begin position="965"/>
        <end position="978"/>
    </location>
</feature>
<feature type="compositionally biased region" description="Polar residues" evidence="5">
    <location>
        <begin position="670"/>
        <end position="683"/>
    </location>
</feature>
<reference evidence="7" key="1">
    <citation type="submission" date="2020-05" db="UniProtKB">
        <authorList>
            <consortium name="EnsemblMetazoa"/>
        </authorList>
    </citation>
    <scope>IDENTIFICATION</scope>
    <source>
        <strain evidence="7">Jacobina</strain>
    </source>
</reference>
<feature type="coiled-coil region" evidence="4">
    <location>
        <begin position="516"/>
        <end position="631"/>
    </location>
</feature>
<comment type="subcellular location">
    <subcellularLocation>
        <location evidence="1">Membrane</location>
        <topology evidence="1">Peripheral membrane protein</topology>
    </subcellularLocation>
</comment>
<dbReference type="VEuPathDB" id="VectorBase:LLONM1_008489"/>
<dbReference type="EMBL" id="AJWK01015921">
    <property type="status" value="NOT_ANNOTATED_CDS"/>
    <property type="molecule type" value="Genomic_DNA"/>
</dbReference>
<keyword evidence="8" id="KW-1185">Reference proteome</keyword>
<feature type="signal peptide" evidence="6">
    <location>
        <begin position="1"/>
        <end position="17"/>
    </location>
</feature>
<feature type="region of interest" description="Disordered" evidence="5">
    <location>
        <begin position="663"/>
        <end position="694"/>
    </location>
</feature>
<dbReference type="Proteomes" id="UP000092461">
    <property type="component" value="Unassembled WGS sequence"/>
</dbReference>
<evidence type="ECO:0000256" key="2">
    <source>
        <dbReference type="ARBA" id="ARBA00022553"/>
    </source>
</evidence>
<evidence type="ECO:0000313" key="7">
    <source>
        <dbReference type="EnsemblMetazoa" id="LLOJ005032-PA"/>
    </source>
</evidence>
<feature type="chain" id="PRO_5008405965" evidence="6">
    <location>
        <begin position="18"/>
        <end position="1100"/>
    </location>
</feature>
<dbReference type="GO" id="GO:0016020">
    <property type="term" value="C:membrane"/>
    <property type="evidence" value="ECO:0007669"/>
    <property type="project" value="UniProtKB-SubCell"/>
</dbReference>
<keyword evidence="4" id="KW-0175">Coiled coil</keyword>
<dbReference type="PANTHER" id="PTHR28664:SF4">
    <property type="entry name" value="TIGHT JUNCTION-ASSOCIATED PROTEIN 1"/>
    <property type="match status" value="1"/>
</dbReference>
<dbReference type="InterPro" id="IPR043441">
    <property type="entry name" value="Tjap1/BEGAIN"/>
</dbReference>
<dbReference type="VEuPathDB" id="VectorBase:LLOJ005032"/>
<name>A0A1B0CK95_LUTLO</name>
<evidence type="ECO:0000256" key="4">
    <source>
        <dbReference type="SAM" id="Coils"/>
    </source>
</evidence>
<dbReference type="EnsemblMetazoa" id="LLOJ005032-RA">
    <property type="protein sequence ID" value="LLOJ005032-PA"/>
    <property type="gene ID" value="LLOJ005032"/>
</dbReference>
<protein>
    <submittedName>
        <fullName evidence="7">Uncharacterized protein</fullName>
    </submittedName>
</protein>
<organism evidence="7 8">
    <name type="scientific">Lutzomyia longipalpis</name>
    <name type="common">Sand fly</name>
    <dbReference type="NCBI Taxonomy" id="7200"/>
    <lineage>
        <taxon>Eukaryota</taxon>
        <taxon>Metazoa</taxon>
        <taxon>Ecdysozoa</taxon>
        <taxon>Arthropoda</taxon>
        <taxon>Hexapoda</taxon>
        <taxon>Insecta</taxon>
        <taxon>Pterygota</taxon>
        <taxon>Neoptera</taxon>
        <taxon>Endopterygota</taxon>
        <taxon>Diptera</taxon>
        <taxon>Nematocera</taxon>
        <taxon>Psychodoidea</taxon>
        <taxon>Psychodidae</taxon>
        <taxon>Lutzomyia</taxon>
        <taxon>Lutzomyia</taxon>
    </lineage>
</organism>
<evidence type="ECO:0000256" key="5">
    <source>
        <dbReference type="SAM" id="MobiDB-lite"/>
    </source>
</evidence>
<evidence type="ECO:0000256" key="1">
    <source>
        <dbReference type="ARBA" id="ARBA00004170"/>
    </source>
</evidence>
<sequence>MWISRILILIAVSVAATTDVQDEEAAESQRQARYAKNDRPLLLIRPVQTPPKAHSSAGGDDKRPSPPTKVTYKIIPPPSTPHVHNIPPLSFKKEPTEPILSKAVPLSQLHTTFKADFDAMQKKKKYPAYNPKPTADFLALPLKRAEPEPIILSPRNVHTEAPSHVHLSDIIVGKPSSDGVNIPPHVEATLIENNQGIYHDLTEEIKFGDKKKDSSSWEWNQENLQEKLEGKPLSEPYEFDFGGQDILIDSKPISLSPELLPKDHFKFNQDVEHDPDFYLASEDVINIVSPPSRSKNNLKHDKVSFAPADAINIVQAPTKKSRKDQRRKQNLKIESEIQTKNQVHFKEQPVFISSTPLPREFHQEDIDFIKYHHHLPIPEALRGNIGNTYEVIEDTREDHKNPFLSNYHKHVNNIGEIEKYMEDAKKMYLSSNRNAKEALKYTIAIFPTTPKPLLKDFHRDVQKEEEIEIITEGFPPKDFELAVGKNYHTYHHSEKKPRWTHCRLLQNCDVHLHAEIEVLKQALAKKQTQLIAMETACMRESDRQVELEDSIIAWQDKYDRLYESHKRVQKVNQNLEDKLLKLVDRNASERAQLTSDVATLSVRLAQANYNIASLQREIERYKMDMSLAIQLLQCKPDSFVSQKISSLPAEIQSKVASYMRLDTNSHSDSEGSTSGAIDGTSRSYRVLPASDSPPPLCPFPPTAMVYSMRGIADAAQSPEGQDQVITPSTMAKFLEDELKSSEIKHCESCQCTTKDLTVLPDTQKTYTVGTQTLLHGEANNSLCLRCNSNLNSPSRTNSPYIMKLVKSSDSVISETKSSVSNSTQNEKLFTPVKKEELMVNPILGHHRICDRTSLKSPMEPLTDPADSENPKINGPRLCSVRIQNGSTNILLDGAEASVVPVVYTRRSRFLDEELDDTKEVITTQEGTCDTAKISMVMANGNKTDSEKCLEVAQGEDGKDIKKSMKSTGTQSSSVSSDTEMQETVLLRRQQLTRVAEWVQTTQLDRRTPSDASPGVNNNVEAQPEAMHVKIHCDEKKIVEEEQGTGHEAECTNGNERVPKTVDFAQMEYNVKQFLLKQNEWSIHNKQAPILNKPHRTETNL</sequence>
<dbReference type="VEuPathDB" id="VectorBase:LLONM1_008630"/>